<organism evidence="12 13">
    <name type="scientific">Coraliomargarita sinensis</name>
    <dbReference type="NCBI Taxonomy" id="2174842"/>
    <lineage>
        <taxon>Bacteria</taxon>
        <taxon>Pseudomonadati</taxon>
        <taxon>Verrucomicrobiota</taxon>
        <taxon>Opitutia</taxon>
        <taxon>Puniceicoccales</taxon>
        <taxon>Coraliomargaritaceae</taxon>
        <taxon>Coraliomargarita</taxon>
    </lineage>
</organism>
<dbReference type="AlphaFoldDB" id="A0A317ZFZ7"/>
<dbReference type="GO" id="GO:0005524">
    <property type="term" value="F:ATP binding"/>
    <property type="evidence" value="ECO:0007669"/>
    <property type="project" value="UniProtKB-KW"/>
</dbReference>
<dbReference type="PANTHER" id="PTHR11059">
    <property type="entry name" value="DNA REPAIR PROTEIN RECN"/>
    <property type="match status" value="1"/>
</dbReference>
<evidence type="ECO:0000256" key="6">
    <source>
        <dbReference type="ARBA" id="ARBA00022840"/>
    </source>
</evidence>
<evidence type="ECO:0000256" key="4">
    <source>
        <dbReference type="ARBA" id="ARBA00022741"/>
    </source>
</evidence>
<dbReference type="InterPro" id="IPR027417">
    <property type="entry name" value="P-loop_NTPase"/>
</dbReference>
<name>A0A317ZFZ7_9BACT</name>
<dbReference type="InterPro" id="IPR004604">
    <property type="entry name" value="DNA_recomb/repair_RecN"/>
</dbReference>
<dbReference type="GO" id="GO:0006281">
    <property type="term" value="P:DNA repair"/>
    <property type="evidence" value="ECO:0007669"/>
    <property type="project" value="UniProtKB-KW"/>
</dbReference>
<evidence type="ECO:0000256" key="7">
    <source>
        <dbReference type="ARBA" id="ARBA00023204"/>
    </source>
</evidence>
<dbReference type="GO" id="GO:0009432">
    <property type="term" value="P:SOS response"/>
    <property type="evidence" value="ECO:0007669"/>
    <property type="project" value="TreeGrafter"/>
</dbReference>
<dbReference type="InParanoid" id="A0A317ZFZ7"/>
<dbReference type="RefSeq" id="WP_110132043.1">
    <property type="nucleotide sequence ID" value="NZ_QHJQ01000012.1"/>
</dbReference>
<proteinExistence type="inferred from homology"/>
<dbReference type="InterPro" id="IPR003395">
    <property type="entry name" value="RecF/RecN/SMC_N"/>
</dbReference>
<dbReference type="Pfam" id="PF02463">
    <property type="entry name" value="SMC_N"/>
    <property type="match status" value="1"/>
</dbReference>
<evidence type="ECO:0000256" key="2">
    <source>
        <dbReference type="ARBA" id="ARBA00009441"/>
    </source>
</evidence>
<sequence length="552" mass="60373">MLQYIRIKNLALLDEVRLEFEPGFTAVTGETGAGKSVLLGALSLLSGARTDKSLVRQGQDRLEVEAALYFDDTAAIDALLEAAGLPICEDGVLLLYRSIHRSKMPRVQINGNMATLTQLQSLGESWIDFHGPGEPQKLFQEKRQLEMLDAYSGNLKAVEEYTADFRAWREALKEIDELEGSERLDEDELDFVRKQIARIDAVEVSEDSIEALERDYTRMSSAQELTAIASECAEGMVGEQGVSEQLMTVVGRMEALAELDNESASLLERARSLQIELQDLGSEVERMAGDLDFDPEEVEAVNERMNLWQEVRRKYGGSVESVLAKREELAGKIAIQGDIEGVLKEKRDAAAKMEKDLAKAAAKLTGTREKAAKSLGEKAAKLLQALGFKKAKLGIEVLRDAGLHERGDSHCRFVFSPNAGQELLPLNKIASSGETARVMLALKTVLAEADATPLLVFDEVDANVGGEVGRAVGAELARLAAEHQVLCVTHLPQVASLAQNHFIVTKSQDEDSTTVAIAPIHATREDRLAELARMLGDRNSASARAHAEELLD</sequence>
<evidence type="ECO:0000256" key="10">
    <source>
        <dbReference type="SAM" id="Coils"/>
    </source>
</evidence>
<keyword evidence="4" id="KW-0547">Nucleotide-binding</keyword>
<evidence type="ECO:0000313" key="12">
    <source>
        <dbReference type="EMBL" id="PXA03133.1"/>
    </source>
</evidence>
<dbReference type="PANTHER" id="PTHR11059:SF0">
    <property type="entry name" value="DNA REPAIR PROTEIN RECN"/>
    <property type="match status" value="1"/>
</dbReference>
<dbReference type="GO" id="GO:0043590">
    <property type="term" value="C:bacterial nucleoid"/>
    <property type="evidence" value="ECO:0007669"/>
    <property type="project" value="TreeGrafter"/>
</dbReference>
<keyword evidence="5 9" id="KW-0227">DNA damage</keyword>
<keyword evidence="10" id="KW-0175">Coiled coil</keyword>
<comment type="function">
    <text evidence="1 9">May be involved in recombinational repair of damaged DNA.</text>
</comment>
<evidence type="ECO:0000256" key="5">
    <source>
        <dbReference type="ARBA" id="ARBA00022763"/>
    </source>
</evidence>
<dbReference type="CDD" id="cd03241">
    <property type="entry name" value="ABC_RecN"/>
    <property type="match status" value="1"/>
</dbReference>
<comment type="similarity">
    <text evidence="2 9">Belongs to the RecN family.</text>
</comment>
<evidence type="ECO:0000256" key="3">
    <source>
        <dbReference type="ARBA" id="ARBA00021315"/>
    </source>
</evidence>
<dbReference type="GO" id="GO:0006310">
    <property type="term" value="P:DNA recombination"/>
    <property type="evidence" value="ECO:0007669"/>
    <property type="project" value="InterPro"/>
</dbReference>
<dbReference type="OrthoDB" id="9806954at2"/>
<dbReference type="NCBIfam" id="TIGR00634">
    <property type="entry name" value="recN"/>
    <property type="match status" value="1"/>
</dbReference>
<dbReference type="PIRSF" id="PIRSF003128">
    <property type="entry name" value="RecN"/>
    <property type="match status" value="1"/>
</dbReference>
<reference evidence="12 13" key="1">
    <citation type="submission" date="2018-05" db="EMBL/GenBank/DDBJ databases">
        <title>Coraliomargarita sinensis sp. nov., isolated from a marine solar saltern.</title>
        <authorList>
            <person name="Zhou L.Y."/>
        </authorList>
    </citation>
    <scope>NUCLEOTIDE SEQUENCE [LARGE SCALE GENOMIC DNA]</scope>
    <source>
        <strain evidence="12 13">WN38</strain>
    </source>
</reference>
<protein>
    <recommendedName>
        <fullName evidence="3 9">DNA repair protein RecN</fullName>
    </recommendedName>
    <alternativeName>
        <fullName evidence="8 9">Recombination protein N</fullName>
    </alternativeName>
</protein>
<gene>
    <name evidence="12" type="primary">recN</name>
    <name evidence="12" type="ORF">DDZ13_13780</name>
</gene>
<evidence type="ECO:0000256" key="9">
    <source>
        <dbReference type="PIRNR" id="PIRNR003128"/>
    </source>
</evidence>
<feature type="coiled-coil region" evidence="10">
    <location>
        <begin position="343"/>
        <end position="370"/>
    </location>
</feature>
<keyword evidence="6" id="KW-0067">ATP-binding</keyword>
<keyword evidence="7 9" id="KW-0234">DNA repair</keyword>
<accession>A0A317ZFZ7</accession>
<evidence type="ECO:0000313" key="13">
    <source>
        <dbReference type="Proteomes" id="UP000247099"/>
    </source>
</evidence>
<keyword evidence="13" id="KW-1185">Reference proteome</keyword>
<evidence type="ECO:0000256" key="1">
    <source>
        <dbReference type="ARBA" id="ARBA00003618"/>
    </source>
</evidence>
<evidence type="ECO:0000256" key="8">
    <source>
        <dbReference type="ARBA" id="ARBA00033408"/>
    </source>
</evidence>
<dbReference type="FunCoup" id="A0A317ZFZ7">
    <property type="interactions" value="386"/>
</dbReference>
<evidence type="ECO:0000259" key="11">
    <source>
        <dbReference type="Pfam" id="PF02463"/>
    </source>
</evidence>
<dbReference type="SUPFAM" id="SSF52540">
    <property type="entry name" value="P-loop containing nucleoside triphosphate hydrolases"/>
    <property type="match status" value="1"/>
</dbReference>
<dbReference type="Proteomes" id="UP000247099">
    <property type="component" value="Unassembled WGS sequence"/>
</dbReference>
<dbReference type="Gene3D" id="3.40.50.300">
    <property type="entry name" value="P-loop containing nucleotide triphosphate hydrolases"/>
    <property type="match status" value="2"/>
</dbReference>
<feature type="domain" description="RecF/RecN/SMC N-terminal" evidence="11">
    <location>
        <begin position="2"/>
        <end position="510"/>
    </location>
</feature>
<dbReference type="EMBL" id="QHJQ01000012">
    <property type="protein sequence ID" value="PXA03133.1"/>
    <property type="molecule type" value="Genomic_DNA"/>
</dbReference>
<comment type="caution">
    <text evidence="12">The sequence shown here is derived from an EMBL/GenBank/DDBJ whole genome shotgun (WGS) entry which is preliminary data.</text>
</comment>